<dbReference type="EMBL" id="JAMYQB010000009">
    <property type="protein sequence ID" value="MER9405003.1"/>
    <property type="molecule type" value="Genomic_DNA"/>
</dbReference>
<evidence type="ECO:0000259" key="1">
    <source>
        <dbReference type="Pfam" id="PF08906"/>
    </source>
</evidence>
<protein>
    <submittedName>
        <fullName evidence="2">DUF1851 domain-containing protein</fullName>
    </submittedName>
</protein>
<evidence type="ECO:0000313" key="3">
    <source>
        <dbReference type="Proteomes" id="UP001433071"/>
    </source>
</evidence>
<gene>
    <name evidence="2" type="ORF">NKI36_13185</name>
</gene>
<keyword evidence="3" id="KW-1185">Reference proteome</keyword>
<dbReference type="InterPro" id="IPR015002">
    <property type="entry name" value="T6SS_Tdi1_C"/>
</dbReference>
<sequence length="198" mass="21649">MANSFSRFISSMFGSSNAKQEREAGADRAGIEGLIRAEWPRDFQFLFIEPQAKDVAEALDGWKWIGLDGLEPAAVSAFGDIFFRAGDGSIHHLDMLDGKLARIAGDWSEFQADLQNEARRDELLLAGLVLAARKNGLIPAAGQCYDFKKPPVLGGEMSLGEMETTFFVVKVHIAGQIHRQVKDLPQGAKINKVTISDG</sequence>
<accession>A0ABV1YZ49</accession>
<evidence type="ECO:0000313" key="2">
    <source>
        <dbReference type="EMBL" id="MER9405003.1"/>
    </source>
</evidence>
<name>A0ABV1YZ49_9HYPH</name>
<organism evidence="2 3">
    <name type="scientific">Mesorhizobium caraganae</name>
    <dbReference type="NCBI Taxonomy" id="483206"/>
    <lineage>
        <taxon>Bacteria</taxon>
        <taxon>Pseudomonadati</taxon>
        <taxon>Pseudomonadota</taxon>
        <taxon>Alphaproteobacteria</taxon>
        <taxon>Hyphomicrobiales</taxon>
        <taxon>Phyllobacteriaceae</taxon>
        <taxon>Mesorhizobium</taxon>
    </lineage>
</organism>
<proteinExistence type="predicted"/>
<dbReference type="RefSeq" id="WP_352557986.1">
    <property type="nucleotide sequence ID" value="NZ_JAMYQB010000009.1"/>
</dbReference>
<comment type="caution">
    <text evidence="2">The sequence shown here is derived from an EMBL/GenBank/DDBJ whole genome shotgun (WGS) entry which is preliminary data.</text>
</comment>
<dbReference type="Proteomes" id="UP001433071">
    <property type="component" value="Unassembled WGS sequence"/>
</dbReference>
<feature type="domain" description="T6SS immunity protein Tdi1 C-terminal" evidence="1">
    <location>
        <begin position="108"/>
        <end position="178"/>
    </location>
</feature>
<dbReference type="Pfam" id="PF08906">
    <property type="entry name" value="T6SS_Tdi1_C"/>
    <property type="match status" value="1"/>
</dbReference>
<reference evidence="2 3" key="1">
    <citation type="journal article" date="2024" name="Proc. Natl. Acad. Sci. U.S.A.">
        <title>The evolutionary genomics of adaptation to stress in wild rhizobium bacteria.</title>
        <authorList>
            <person name="Kehlet-Delgado H."/>
            <person name="Montoya A.P."/>
            <person name="Jensen K.T."/>
            <person name="Wendlandt C.E."/>
            <person name="Dexheimer C."/>
            <person name="Roberts M."/>
            <person name="Torres Martinez L."/>
            <person name="Friesen M.L."/>
            <person name="Griffitts J.S."/>
            <person name="Porter S.S."/>
        </authorList>
    </citation>
    <scope>NUCLEOTIDE SEQUENCE [LARGE SCALE GENOMIC DNA]</scope>
    <source>
        <strain evidence="2 3">M0641</strain>
    </source>
</reference>